<keyword evidence="2" id="KW-1185">Reference proteome</keyword>
<reference evidence="1 2" key="1">
    <citation type="submission" date="2015-10" db="EMBL/GenBank/DDBJ databases">
        <title>Genomic differences between typical nodule nitrogen-fixing rhizobial strains and those coming from bean seeds.</title>
        <authorList>
            <person name="Peralta H."/>
            <person name="Aguilar-Vera A."/>
            <person name="Diaz R."/>
            <person name="Mora Y."/>
            <person name="Martinez-Batallar G."/>
            <person name="Salazar E."/>
            <person name="Vargas-Lagunas C."/>
            <person name="Encarnacion S."/>
            <person name="Girard L."/>
            <person name="Mora J."/>
        </authorList>
    </citation>
    <scope>NUCLEOTIDE SEQUENCE [LARGE SCALE GENOMIC DNA]</scope>
    <source>
        <strain evidence="1 2">CFNEI 73</strain>
    </source>
</reference>
<dbReference type="Proteomes" id="UP000182306">
    <property type="component" value="Chromosome"/>
</dbReference>
<organism evidence="1 2">
    <name type="scientific">Sinorhizobium americanum</name>
    <dbReference type="NCBI Taxonomy" id="194963"/>
    <lineage>
        <taxon>Bacteria</taxon>
        <taxon>Pseudomonadati</taxon>
        <taxon>Pseudomonadota</taxon>
        <taxon>Alphaproteobacteria</taxon>
        <taxon>Hyphomicrobiales</taxon>
        <taxon>Rhizobiaceae</taxon>
        <taxon>Sinorhizobium/Ensifer group</taxon>
        <taxon>Sinorhizobium</taxon>
    </lineage>
</organism>
<evidence type="ECO:0000313" key="2">
    <source>
        <dbReference type="Proteomes" id="UP000182306"/>
    </source>
</evidence>
<dbReference type="EMBL" id="CP013107">
    <property type="protein sequence ID" value="APG89856.1"/>
    <property type="molecule type" value="Genomic_DNA"/>
</dbReference>
<sequence>MVVNEDFRHVSSPFRRRLVGPRIINWNGMRAEAAPQTIPRPVPL</sequence>
<dbReference type="KEGG" id="same:SAMCFNEI73_Ch0527"/>
<accession>A0A1L3LIH3</accession>
<protein>
    <submittedName>
        <fullName evidence="1">Uncharacterized protein</fullName>
    </submittedName>
</protein>
<dbReference type="AlphaFoldDB" id="A0A1L3LIH3"/>
<name>A0A1L3LIH3_9HYPH</name>
<proteinExistence type="predicted"/>
<gene>
    <name evidence="1" type="ORF">SAMCFNEI73_Ch0527</name>
</gene>
<evidence type="ECO:0000313" key="1">
    <source>
        <dbReference type="EMBL" id="APG89856.1"/>
    </source>
</evidence>